<evidence type="ECO:0000313" key="2">
    <source>
        <dbReference type="Proteomes" id="UP000326711"/>
    </source>
</evidence>
<organism evidence="1 2">
    <name type="scientific">Corynebacterium urogenitale</name>
    <dbReference type="NCBI Taxonomy" id="2487892"/>
    <lineage>
        <taxon>Bacteria</taxon>
        <taxon>Bacillati</taxon>
        <taxon>Actinomycetota</taxon>
        <taxon>Actinomycetes</taxon>
        <taxon>Mycobacteriales</taxon>
        <taxon>Corynebacteriaceae</taxon>
        <taxon>Corynebacterium</taxon>
    </lineage>
</organism>
<gene>
    <name evidence="1" type="primary">crtL</name>
    <name evidence="1" type="ORF">CUROG_04980</name>
</gene>
<dbReference type="SUPFAM" id="SSF51905">
    <property type="entry name" value="FAD/NAD(P)-binding domain"/>
    <property type="match status" value="1"/>
</dbReference>
<dbReference type="EMBL" id="CP045032">
    <property type="protein sequence ID" value="QFQ02367.1"/>
    <property type="molecule type" value="Genomic_DNA"/>
</dbReference>
<accession>A0A5J6Z9Z2</accession>
<dbReference type="InterPro" id="IPR036188">
    <property type="entry name" value="FAD/NAD-bd_sf"/>
</dbReference>
<dbReference type="AlphaFoldDB" id="A0A5J6Z9Z2"/>
<dbReference type="RefSeq" id="WP_151902738.1">
    <property type="nucleotide sequence ID" value="NZ_CP045032.1"/>
</dbReference>
<evidence type="ECO:0000313" key="1">
    <source>
        <dbReference type="EMBL" id="QFQ02367.1"/>
    </source>
</evidence>
<name>A0A5J6Z9Z2_9CORY</name>
<dbReference type="EC" id="5.5.1.19" evidence="1"/>
<dbReference type="Pfam" id="PF05834">
    <property type="entry name" value="Lycopene_cycl"/>
    <property type="match status" value="1"/>
</dbReference>
<keyword evidence="2" id="KW-1185">Reference proteome</keyword>
<keyword evidence="1" id="KW-0413">Isomerase</keyword>
<dbReference type="PANTHER" id="PTHR39757:SF5">
    <property type="entry name" value="OS02G0190600 PROTEIN"/>
    <property type="match status" value="1"/>
</dbReference>
<dbReference type="Proteomes" id="UP000326711">
    <property type="component" value="Chromosome"/>
</dbReference>
<dbReference type="OrthoDB" id="537501at2"/>
<dbReference type="GO" id="GO:0016853">
    <property type="term" value="F:isomerase activity"/>
    <property type="evidence" value="ECO:0007669"/>
    <property type="project" value="UniProtKB-KW"/>
</dbReference>
<proteinExistence type="predicted"/>
<protein>
    <submittedName>
        <fullName evidence="1">Lycopene beta cyclase</fullName>
        <ecNumber evidence="1">5.5.1.19</ecNumber>
    </submittedName>
</protein>
<dbReference type="PANTHER" id="PTHR39757">
    <property type="match status" value="1"/>
</dbReference>
<dbReference type="KEGG" id="cuo:CUROG_04980"/>
<sequence>MPELLIRGAGPAGAVLALRARAKGWSVTLADPRVEESGHLPVWPATYGALEPELPEWALEFFDDPVAMKVRTCVENDAAFAYRMLNTGTLRSAVETSGARIIPATEHNPEDAHFRCVADCTGAPVHDSVVWQVAVGYVIPFSFFDATRGAPEPVFMDWSDSTGSQPSFLYIQHVSDGVLFEETILATHSEPKEVLPVLEQRLWRRLNAKYPDLQLPQLGQEWPRSQTFSRRELVAIPMGTRRSAFTRVTAEHPRRVCFGAAGGLIHPATGYSIGGSFANADRVLEGLAASDGHVASSAWGWADRLNAELARALRRLGAELITLADGETLRSFFDAFFRLPRERQLAYLTGHDGREVARTMWALRAYTGFRHPFLLPLWKTPRRVLRAVKNK</sequence>
<reference evidence="2" key="1">
    <citation type="submission" date="2019-10" db="EMBL/GenBank/DDBJ databases">
        <title>Complete genome sequence of Corynebacterium urogenitalis DSM 108747, isolated from the genital tract of a cow.</title>
        <authorList>
            <person name="Ruckert C."/>
            <person name="Ballas P."/>
            <person name="Wagener K."/>
            <person name="Drillich M."/>
            <person name="Kaempfer P."/>
            <person name="Busse H.-J."/>
            <person name="Ehling-Schulz M."/>
        </authorList>
    </citation>
    <scope>NUCLEOTIDE SEQUENCE [LARGE SCALE GENOMIC DNA]</scope>
    <source>
        <strain evidence="2">LMM 1652</strain>
    </source>
</reference>